<evidence type="ECO:0000313" key="2">
    <source>
        <dbReference type="Proteomes" id="UP000535501"/>
    </source>
</evidence>
<gene>
    <name evidence="1" type="ORF">HNQ75_001959</name>
</gene>
<dbReference type="Proteomes" id="UP000535501">
    <property type="component" value="Unassembled WGS sequence"/>
</dbReference>
<accession>A0A7X0DDD5</accession>
<protein>
    <submittedName>
        <fullName evidence="1">Uncharacterized protein</fullName>
    </submittedName>
</protein>
<sequence>MASHLGAQVAIIAMVTRWPCQLHRRLIRAANEIDALTPFERVRLIERAAATIRSQRDFLTMRERAVPLSFDVTADLDKMKSHASEMTEVLSAVVMPKCGDETRRLRILLDTEPR</sequence>
<name>A0A7X0DDD5_9HYPH</name>
<comment type="caution">
    <text evidence="1">The sequence shown here is derived from an EMBL/GenBank/DDBJ whole genome shotgun (WGS) entry which is preliminary data.</text>
</comment>
<keyword evidence="2" id="KW-1185">Reference proteome</keyword>
<proteinExistence type="predicted"/>
<reference evidence="1 2" key="1">
    <citation type="submission" date="2020-08" db="EMBL/GenBank/DDBJ databases">
        <title>Genomic Encyclopedia of Type Strains, Phase IV (KMG-IV): sequencing the most valuable type-strain genomes for metagenomic binning, comparative biology and taxonomic classification.</title>
        <authorList>
            <person name="Goeker M."/>
        </authorList>
    </citation>
    <scope>NUCLEOTIDE SEQUENCE [LARGE SCALE GENOMIC DNA]</scope>
    <source>
        <strain evidence="1 2">DSM 102134</strain>
    </source>
</reference>
<organism evidence="1 2">
    <name type="scientific">Pseudorhizobium flavum</name>
    <dbReference type="NCBI Taxonomy" id="1335061"/>
    <lineage>
        <taxon>Bacteria</taxon>
        <taxon>Pseudomonadati</taxon>
        <taxon>Pseudomonadota</taxon>
        <taxon>Alphaproteobacteria</taxon>
        <taxon>Hyphomicrobiales</taxon>
        <taxon>Rhizobiaceae</taxon>
        <taxon>Rhizobium/Agrobacterium group</taxon>
        <taxon>Pseudorhizobium</taxon>
    </lineage>
</organism>
<evidence type="ECO:0000313" key="1">
    <source>
        <dbReference type="EMBL" id="MBB6179991.1"/>
    </source>
</evidence>
<dbReference type="EMBL" id="JACHEJ010000003">
    <property type="protein sequence ID" value="MBB6179991.1"/>
    <property type="molecule type" value="Genomic_DNA"/>
</dbReference>
<dbReference type="AlphaFoldDB" id="A0A7X0DDD5"/>